<keyword evidence="3" id="KW-1185">Reference proteome</keyword>
<reference evidence="2 3" key="1">
    <citation type="journal article" date="2018" name="Mol. Biol. Evol.">
        <title>Broad Genomic Sampling Reveals a Smut Pathogenic Ancestry of the Fungal Clade Ustilaginomycotina.</title>
        <authorList>
            <person name="Kijpornyongpan T."/>
            <person name="Mondo S.J."/>
            <person name="Barry K."/>
            <person name="Sandor L."/>
            <person name="Lee J."/>
            <person name="Lipzen A."/>
            <person name="Pangilinan J."/>
            <person name="LaButti K."/>
            <person name="Hainaut M."/>
            <person name="Henrissat B."/>
            <person name="Grigoriev I.V."/>
            <person name="Spatafora J.W."/>
            <person name="Aime M.C."/>
        </authorList>
    </citation>
    <scope>NUCLEOTIDE SEQUENCE [LARGE SCALE GENOMIC DNA]</scope>
    <source>
        <strain evidence="2 3">MCA 3882</strain>
    </source>
</reference>
<dbReference type="InParanoid" id="A0A316VJD3"/>
<dbReference type="GO" id="GO:0005763">
    <property type="term" value="C:mitochondrial small ribosomal subunit"/>
    <property type="evidence" value="ECO:0007669"/>
    <property type="project" value="TreeGrafter"/>
</dbReference>
<dbReference type="PANTHER" id="PTHR28158">
    <property type="entry name" value="37S RIBOSOMAL PROTEIN S35, MITOCHONDRIAL"/>
    <property type="match status" value="1"/>
</dbReference>
<protein>
    <submittedName>
        <fullName evidence="2">Uncharacterized protein</fullName>
    </submittedName>
</protein>
<feature type="compositionally biased region" description="Basic residues" evidence="1">
    <location>
        <begin position="379"/>
        <end position="392"/>
    </location>
</feature>
<feature type="compositionally biased region" description="Basic and acidic residues" evidence="1">
    <location>
        <begin position="318"/>
        <end position="333"/>
    </location>
</feature>
<evidence type="ECO:0000313" key="3">
    <source>
        <dbReference type="Proteomes" id="UP000245771"/>
    </source>
</evidence>
<name>A0A316VJD3_9BASI</name>
<organism evidence="2 3">
    <name type="scientific">Meira miltonrushii</name>
    <dbReference type="NCBI Taxonomy" id="1280837"/>
    <lineage>
        <taxon>Eukaryota</taxon>
        <taxon>Fungi</taxon>
        <taxon>Dikarya</taxon>
        <taxon>Basidiomycota</taxon>
        <taxon>Ustilaginomycotina</taxon>
        <taxon>Exobasidiomycetes</taxon>
        <taxon>Exobasidiales</taxon>
        <taxon>Brachybasidiaceae</taxon>
        <taxon>Meira</taxon>
    </lineage>
</organism>
<dbReference type="AlphaFoldDB" id="A0A316VJD3"/>
<feature type="compositionally biased region" description="Basic and acidic residues" evidence="1">
    <location>
        <begin position="280"/>
        <end position="290"/>
    </location>
</feature>
<dbReference type="GO" id="GO:0032543">
    <property type="term" value="P:mitochondrial translation"/>
    <property type="evidence" value="ECO:0007669"/>
    <property type="project" value="TreeGrafter"/>
</dbReference>
<dbReference type="Proteomes" id="UP000245771">
    <property type="component" value="Unassembled WGS sequence"/>
</dbReference>
<evidence type="ECO:0000313" key="2">
    <source>
        <dbReference type="EMBL" id="PWN37334.1"/>
    </source>
</evidence>
<dbReference type="GO" id="GO:0003735">
    <property type="term" value="F:structural constituent of ribosome"/>
    <property type="evidence" value="ECO:0007669"/>
    <property type="project" value="TreeGrafter"/>
</dbReference>
<dbReference type="OrthoDB" id="10052321at2759"/>
<dbReference type="GeneID" id="37019990"/>
<dbReference type="PROSITE" id="PS51257">
    <property type="entry name" value="PROKAR_LIPOPROTEIN"/>
    <property type="match status" value="1"/>
</dbReference>
<dbReference type="EMBL" id="KZ819602">
    <property type="protein sequence ID" value="PWN37334.1"/>
    <property type="molecule type" value="Genomic_DNA"/>
</dbReference>
<feature type="region of interest" description="Disordered" evidence="1">
    <location>
        <begin position="26"/>
        <end position="113"/>
    </location>
</feature>
<gene>
    <name evidence="2" type="ORF">FA14DRAFT_159432</name>
</gene>
<sequence>MAHLTRYGSRLGQSFQYALASTSSTSASCSRRSFHQSASLQSAEPAPTSMTSSEQQAETSVEAGHQYGAMGEGASEPSAGPRTSGRRDNLPPYPVWRNSIGKQYERPPPGSKGPFWIGETPFPLNPSFNPPAPVAHATKEDMWKLHTSNPSTYNVRKLSGQFGIPIERVLAILRLMALEKEFKQQGKALQTPFQKEMEKLLGSQSSRSAGVQKELDALSTIPAGTMGGAIFEEIGLGESDANKPSELVPALRQESKERRERIRKMPTGGPASKGPVLESVHIKGQKDKSSTRSPITFVDMSSRPTSYSGAGRLARNQKRAEQRKANRDKRRALDEKWTLRTELAKRIEAGERTPEIFAQKAKLDAEKIAEDEAREAVLRKRYKSNRKRKMAFKIKNGQAPRSKRK</sequence>
<dbReference type="InterPro" id="IPR021036">
    <property type="entry name" value="Ribosomal_mS45"/>
</dbReference>
<feature type="region of interest" description="Disordered" evidence="1">
    <location>
        <begin position="251"/>
        <end position="333"/>
    </location>
</feature>
<dbReference type="RefSeq" id="XP_025357636.1">
    <property type="nucleotide sequence ID" value="XM_025498209.1"/>
</dbReference>
<evidence type="ECO:0000256" key="1">
    <source>
        <dbReference type="SAM" id="MobiDB-lite"/>
    </source>
</evidence>
<proteinExistence type="predicted"/>
<feature type="compositionally biased region" description="Polar residues" evidence="1">
    <location>
        <begin position="35"/>
        <end position="59"/>
    </location>
</feature>
<dbReference type="Pfam" id="PF12298">
    <property type="entry name" value="Bot1p"/>
    <property type="match status" value="1"/>
</dbReference>
<feature type="region of interest" description="Disordered" evidence="1">
    <location>
        <begin position="379"/>
        <end position="405"/>
    </location>
</feature>
<dbReference type="PANTHER" id="PTHR28158:SF1">
    <property type="entry name" value="SMALL RIBOSOMAL SUBUNIT PROTEIN MS45"/>
    <property type="match status" value="1"/>
</dbReference>
<accession>A0A316VJD3</accession>